<dbReference type="Gene3D" id="1.20.1560.10">
    <property type="entry name" value="ABC transporter type 1, transmembrane domain"/>
    <property type="match status" value="1"/>
</dbReference>
<evidence type="ECO:0000259" key="10">
    <source>
        <dbReference type="PROSITE" id="PS50893"/>
    </source>
</evidence>
<keyword evidence="2" id="KW-0813">Transport</keyword>
<feature type="transmembrane region" description="Helical" evidence="9">
    <location>
        <begin position="269"/>
        <end position="287"/>
    </location>
</feature>
<dbReference type="Proteomes" id="UP000228767">
    <property type="component" value="Unassembled WGS sequence"/>
</dbReference>
<dbReference type="GO" id="GO:0015421">
    <property type="term" value="F:ABC-type oligopeptide transporter activity"/>
    <property type="evidence" value="ECO:0007669"/>
    <property type="project" value="TreeGrafter"/>
</dbReference>
<dbReference type="GO" id="GO:0005886">
    <property type="term" value="C:plasma membrane"/>
    <property type="evidence" value="ECO:0007669"/>
    <property type="project" value="UniProtKB-SubCell"/>
</dbReference>
<dbReference type="PROSITE" id="PS50929">
    <property type="entry name" value="ABC_TM1F"/>
    <property type="match status" value="1"/>
</dbReference>
<reference evidence="12 13" key="1">
    <citation type="submission" date="2017-09" db="EMBL/GenBank/DDBJ databases">
        <title>Depth-based differentiation of microbial function through sediment-hosted aquifers and enrichment of novel symbionts in the deep terrestrial subsurface.</title>
        <authorList>
            <person name="Probst A.J."/>
            <person name="Ladd B."/>
            <person name="Jarett J.K."/>
            <person name="Geller-Mcgrath D.E."/>
            <person name="Sieber C.M."/>
            <person name="Emerson J.B."/>
            <person name="Anantharaman K."/>
            <person name="Thomas B.C."/>
            <person name="Malmstrom R."/>
            <person name="Stieglmeier M."/>
            <person name="Klingl A."/>
            <person name="Woyke T."/>
            <person name="Ryan C.M."/>
            <person name="Banfield J.F."/>
        </authorList>
    </citation>
    <scope>NUCLEOTIDE SEQUENCE [LARGE SCALE GENOMIC DNA]</scope>
    <source>
        <strain evidence="12">CG10_big_fil_rev_8_21_14_0_10_51_16</strain>
    </source>
</reference>
<dbReference type="Gene3D" id="3.40.50.300">
    <property type="entry name" value="P-loop containing nucleotide triphosphate hydrolases"/>
    <property type="match status" value="1"/>
</dbReference>
<comment type="subcellular location">
    <subcellularLocation>
        <location evidence="1">Cell membrane</location>
        <topology evidence="1">Multi-pass membrane protein</topology>
    </subcellularLocation>
</comment>
<dbReference type="SUPFAM" id="SSF52540">
    <property type="entry name" value="P-loop containing nucleoside triphosphate hydrolases"/>
    <property type="match status" value="1"/>
</dbReference>
<dbReference type="GO" id="GO:0005524">
    <property type="term" value="F:ATP binding"/>
    <property type="evidence" value="ECO:0007669"/>
    <property type="project" value="UniProtKB-KW"/>
</dbReference>
<dbReference type="CDD" id="cd07346">
    <property type="entry name" value="ABC_6TM_exporters"/>
    <property type="match status" value="1"/>
</dbReference>
<dbReference type="InterPro" id="IPR003439">
    <property type="entry name" value="ABC_transporter-like_ATP-bd"/>
</dbReference>
<keyword evidence="4 9" id="KW-0812">Transmembrane</keyword>
<feature type="domain" description="ABC transmembrane type-1" evidence="11">
    <location>
        <begin position="35"/>
        <end position="323"/>
    </location>
</feature>
<evidence type="ECO:0000313" key="13">
    <source>
        <dbReference type="Proteomes" id="UP000228767"/>
    </source>
</evidence>
<dbReference type="PANTHER" id="PTHR43394:SF1">
    <property type="entry name" value="ATP-BINDING CASSETTE SUB-FAMILY B MEMBER 10, MITOCHONDRIAL"/>
    <property type="match status" value="1"/>
</dbReference>
<feature type="domain" description="ABC transporter" evidence="10">
    <location>
        <begin position="360"/>
        <end position="595"/>
    </location>
</feature>
<evidence type="ECO:0000256" key="2">
    <source>
        <dbReference type="ARBA" id="ARBA00022448"/>
    </source>
</evidence>
<feature type="transmembrane region" description="Helical" evidence="9">
    <location>
        <begin position="155"/>
        <end position="174"/>
    </location>
</feature>
<proteinExistence type="predicted"/>
<accession>A0A2H0RG33</accession>
<evidence type="ECO:0000256" key="3">
    <source>
        <dbReference type="ARBA" id="ARBA00022475"/>
    </source>
</evidence>
<dbReference type="InterPro" id="IPR017871">
    <property type="entry name" value="ABC_transporter-like_CS"/>
</dbReference>
<dbReference type="PANTHER" id="PTHR43394">
    <property type="entry name" value="ATP-DEPENDENT PERMEASE MDL1, MITOCHONDRIAL"/>
    <property type="match status" value="1"/>
</dbReference>
<dbReference type="InterPro" id="IPR011527">
    <property type="entry name" value="ABC1_TM_dom"/>
</dbReference>
<evidence type="ECO:0000256" key="9">
    <source>
        <dbReference type="SAM" id="Phobius"/>
    </source>
</evidence>
<feature type="transmembrane region" description="Helical" evidence="9">
    <location>
        <begin position="34"/>
        <end position="55"/>
    </location>
</feature>
<dbReference type="SUPFAM" id="SSF90123">
    <property type="entry name" value="ABC transporter transmembrane region"/>
    <property type="match status" value="1"/>
</dbReference>
<feature type="transmembrane region" description="Helical" evidence="9">
    <location>
        <begin position="180"/>
        <end position="198"/>
    </location>
</feature>
<dbReference type="SMART" id="SM00382">
    <property type="entry name" value="AAA"/>
    <property type="match status" value="1"/>
</dbReference>
<evidence type="ECO:0000256" key="7">
    <source>
        <dbReference type="ARBA" id="ARBA00022989"/>
    </source>
</evidence>
<comment type="caution">
    <text evidence="12">The sequence shown here is derived from an EMBL/GenBank/DDBJ whole genome shotgun (WGS) entry which is preliminary data.</text>
</comment>
<organism evidence="12 13">
    <name type="scientific">Candidatus Vogelbacteria bacterium CG10_big_fil_rev_8_21_14_0_10_51_16</name>
    <dbReference type="NCBI Taxonomy" id="1975045"/>
    <lineage>
        <taxon>Bacteria</taxon>
        <taxon>Candidatus Vogeliibacteriota</taxon>
    </lineage>
</organism>
<evidence type="ECO:0000259" key="11">
    <source>
        <dbReference type="PROSITE" id="PS50929"/>
    </source>
</evidence>
<dbReference type="FunFam" id="3.40.50.300:FF:000221">
    <property type="entry name" value="Multidrug ABC transporter ATP-binding protein"/>
    <property type="match status" value="1"/>
</dbReference>
<evidence type="ECO:0000313" key="12">
    <source>
        <dbReference type="EMBL" id="PIR44984.1"/>
    </source>
</evidence>
<evidence type="ECO:0000256" key="6">
    <source>
        <dbReference type="ARBA" id="ARBA00022840"/>
    </source>
</evidence>
<sequence>MKESSDSIYHDKKEAMRAGWRVVFEYVKKYRGAIATLISLTVVDSVMDASLPFVVGRLIDALNNVAQGTTPSFAVPLAILALWVGVQVLSNIIRWFVRRKNDHLRITARLRYIADGMAHILRLPVSFHKEHKTGAVAEILNQGAVSISGMVANYLVDYIPAFLSTFVGLALCFYVNVELALILSVGIFLFTISVWLVVPKTIAMNTALQRVRNEALGYGHDVVGNIYAVKHAAAEEYERRRLDAVVVRQSVEPWYALLKVFANRIFTRNLVTVATQALIFLASFTLLRDGVITIGELVMFNSYAAMVFHPFSRLANNWGDIQDAFVSAANAGQVMETPEEVYTPKKPRHIKEAVPGAPAVRFERVGFRYKPQDQQVLENISFSVAEGEKVALVGESGVGKSTLIDLLSRYYIQTSGTIELYGIDNANIPLKEIRGAIAVVPQEIALFNTSIQKNIAYGSFGATPAKIKKAAREAKADRFIEKFPRKYEQMVGNRGVKLSVGQKQRIAIARAMLRDPKILILDEPTSALDPQTEQEISESLERLMEGRTTFIIAHRLSTVRKADRILVIEKGKIVEEGNHAELTAKAHGHYRHLYELHIGLHE</sequence>
<dbReference type="EMBL" id="PCYI01000013">
    <property type="protein sequence ID" value="PIR44984.1"/>
    <property type="molecule type" value="Genomic_DNA"/>
</dbReference>
<name>A0A2H0RG33_9BACT</name>
<dbReference type="InterPro" id="IPR003593">
    <property type="entry name" value="AAA+_ATPase"/>
</dbReference>
<feature type="transmembrane region" description="Helical" evidence="9">
    <location>
        <begin position="75"/>
        <end position="97"/>
    </location>
</feature>
<keyword evidence="5" id="KW-0547">Nucleotide-binding</keyword>
<dbReference type="Pfam" id="PF00005">
    <property type="entry name" value="ABC_tran"/>
    <property type="match status" value="1"/>
</dbReference>
<evidence type="ECO:0000256" key="4">
    <source>
        <dbReference type="ARBA" id="ARBA00022692"/>
    </source>
</evidence>
<dbReference type="Pfam" id="PF00664">
    <property type="entry name" value="ABC_membrane"/>
    <property type="match status" value="1"/>
</dbReference>
<dbReference type="InterPro" id="IPR027417">
    <property type="entry name" value="P-loop_NTPase"/>
</dbReference>
<evidence type="ECO:0000256" key="8">
    <source>
        <dbReference type="ARBA" id="ARBA00023136"/>
    </source>
</evidence>
<keyword evidence="3" id="KW-1003">Cell membrane</keyword>
<evidence type="ECO:0008006" key="14">
    <source>
        <dbReference type="Google" id="ProtNLM"/>
    </source>
</evidence>
<keyword evidence="7 9" id="KW-1133">Transmembrane helix</keyword>
<dbReference type="GO" id="GO:0016887">
    <property type="term" value="F:ATP hydrolysis activity"/>
    <property type="evidence" value="ECO:0007669"/>
    <property type="project" value="InterPro"/>
</dbReference>
<evidence type="ECO:0000256" key="5">
    <source>
        <dbReference type="ARBA" id="ARBA00022741"/>
    </source>
</evidence>
<dbReference type="InterPro" id="IPR036640">
    <property type="entry name" value="ABC1_TM_sf"/>
</dbReference>
<gene>
    <name evidence="12" type="ORF">COV10_01870</name>
</gene>
<dbReference type="PROSITE" id="PS00211">
    <property type="entry name" value="ABC_TRANSPORTER_1"/>
    <property type="match status" value="1"/>
</dbReference>
<protein>
    <recommendedName>
        <fullName evidence="14">ABC transporter ATP-binding protein</fullName>
    </recommendedName>
</protein>
<keyword evidence="8 9" id="KW-0472">Membrane</keyword>
<dbReference type="InterPro" id="IPR039421">
    <property type="entry name" value="Type_1_exporter"/>
</dbReference>
<keyword evidence="6" id="KW-0067">ATP-binding</keyword>
<dbReference type="PROSITE" id="PS50893">
    <property type="entry name" value="ABC_TRANSPORTER_2"/>
    <property type="match status" value="1"/>
</dbReference>
<evidence type="ECO:0000256" key="1">
    <source>
        <dbReference type="ARBA" id="ARBA00004651"/>
    </source>
</evidence>
<dbReference type="AlphaFoldDB" id="A0A2H0RG33"/>